<dbReference type="RefSeq" id="WP_250061136.1">
    <property type="nucleotide sequence ID" value="NZ_JAIKTS010000001.1"/>
</dbReference>
<dbReference type="InterPro" id="IPR006311">
    <property type="entry name" value="TAT_signal"/>
</dbReference>
<dbReference type="InterPro" id="IPR002591">
    <property type="entry name" value="Phosphodiest/P_Trfase"/>
</dbReference>
<evidence type="ECO:0000313" key="3">
    <source>
        <dbReference type="Proteomes" id="UP001431235"/>
    </source>
</evidence>
<organism evidence="2 3">
    <name type="scientific">Stenotrophomonas mori</name>
    <dbReference type="NCBI Taxonomy" id="2871096"/>
    <lineage>
        <taxon>Bacteria</taxon>
        <taxon>Pseudomonadati</taxon>
        <taxon>Pseudomonadota</taxon>
        <taxon>Gammaproteobacteria</taxon>
        <taxon>Lysobacterales</taxon>
        <taxon>Lysobacteraceae</taxon>
        <taxon>Stenotrophomonas</taxon>
    </lineage>
</organism>
<reference evidence="2 3" key="1">
    <citation type="submission" date="2021-08" db="EMBL/GenBank/DDBJ databases">
        <title>Novel members of of the genus Stenotrophomonas from differernt environment.</title>
        <authorList>
            <person name="Deng Y."/>
        </authorList>
    </citation>
    <scope>NUCLEOTIDE SEQUENCE [LARGE SCALE GENOMIC DNA]</scope>
    <source>
        <strain evidence="2 3">CPCC 101365</strain>
    </source>
</reference>
<sequence>MIQKLSRITATARSGALVLSTALALLAAPGAQAADERRPAVLLISVDGLSPDYVLDADRLGLQIPVLRGFVQNGAYASRVVNVTPTVTYPNHTALVTGVGPREHGIHTNTLFDPEGVEKGAWNWYGEQIKAHTLWAAAKDQGLTTAAVLWPVSVAHPAIDYNVPEYWRVKRPSDDFLLQAVSTPRGFLQSVRAVDSLFVNGGKEDNEWAFDAKLTEIALAMIEQARPHLLTVHLVGLDGAQHGDGPLPSSRLARETLEHLDTLIGRLIAAERKAHPDAVIAIASDHGFLPVDATVNLNAAFARAGLITLNGDGTLASWKAYAWNSGGSASVVLKDPADSGVAAAVERILTDLAATPANGIAAVLRGAEALAEGALPQASFMVDCRSGFAMGGALQGEVIQRQDKTTGTHGYRNTHPEMHSAFFVMGPGIEAGRNLGVIDIRSIAPTLAGELGAQLPEARQPALPLRR</sequence>
<protein>
    <submittedName>
        <fullName evidence="2">Ectonucleotide pyrophosphatase/phosphodiesterase</fullName>
    </submittedName>
</protein>
<dbReference type="InterPro" id="IPR017850">
    <property type="entry name" value="Alkaline_phosphatase_core_sf"/>
</dbReference>
<dbReference type="EMBL" id="JAIKTS010000001">
    <property type="protein sequence ID" value="MCL7713245.1"/>
    <property type="molecule type" value="Genomic_DNA"/>
</dbReference>
<dbReference type="CDD" id="cd16018">
    <property type="entry name" value="Enpp"/>
    <property type="match status" value="1"/>
</dbReference>
<proteinExistence type="predicted"/>
<feature type="signal peptide" evidence="1">
    <location>
        <begin position="1"/>
        <end position="33"/>
    </location>
</feature>
<dbReference type="Proteomes" id="UP001431235">
    <property type="component" value="Unassembled WGS sequence"/>
</dbReference>
<keyword evidence="3" id="KW-1185">Reference proteome</keyword>
<evidence type="ECO:0000313" key="2">
    <source>
        <dbReference type="EMBL" id="MCL7713245.1"/>
    </source>
</evidence>
<accession>A0ABT0SD46</accession>
<comment type="caution">
    <text evidence="2">The sequence shown here is derived from an EMBL/GenBank/DDBJ whole genome shotgun (WGS) entry which is preliminary data.</text>
</comment>
<dbReference type="PROSITE" id="PS51318">
    <property type="entry name" value="TAT"/>
    <property type="match status" value="1"/>
</dbReference>
<keyword evidence="1" id="KW-0732">Signal</keyword>
<gene>
    <name evidence="2" type="ORF">K5L01_01045</name>
</gene>
<dbReference type="Gene3D" id="3.40.720.10">
    <property type="entry name" value="Alkaline Phosphatase, subunit A"/>
    <property type="match status" value="1"/>
</dbReference>
<evidence type="ECO:0000256" key="1">
    <source>
        <dbReference type="SAM" id="SignalP"/>
    </source>
</evidence>
<name>A0ABT0SD46_9GAMM</name>
<feature type="chain" id="PRO_5047529137" evidence="1">
    <location>
        <begin position="34"/>
        <end position="467"/>
    </location>
</feature>
<dbReference type="PANTHER" id="PTHR10151">
    <property type="entry name" value="ECTONUCLEOTIDE PYROPHOSPHATASE/PHOSPHODIESTERASE"/>
    <property type="match status" value="1"/>
</dbReference>
<dbReference type="SUPFAM" id="SSF53649">
    <property type="entry name" value="Alkaline phosphatase-like"/>
    <property type="match status" value="1"/>
</dbReference>
<dbReference type="PANTHER" id="PTHR10151:SF120">
    <property type="entry name" value="BIS(5'-ADENOSYL)-TRIPHOSPHATASE"/>
    <property type="match status" value="1"/>
</dbReference>
<dbReference type="Pfam" id="PF01663">
    <property type="entry name" value="Phosphodiest"/>
    <property type="match status" value="1"/>
</dbReference>